<gene>
    <name evidence="2" type="ORF">PHSY_007100</name>
</gene>
<evidence type="ECO:0000313" key="3">
    <source>
        <dbReference type="Proteomes" id="UP000014071"/>
    </source>
</evidence>
<dbReference type="OrthoDB" id="2333993at2759"/>
<evidence type="ECO:0000256" key="1">
    <source>
        <dbReference type="SAM" id="MobiDB-lite"/>
    </source>
</evidence>
<sequence length="1150" mass="120702">MQAESSQPPVASVPPTHSTSPYLAAAPQGLFAPPAHSILFNPSNQTQPQHSPQPQSSFVIQGASFPPRGFQDPSGAPNDAAYRSNAIPRAAQVVDYTNPYQQLDQHIQQQPHSVPYNQHLYASTSYAALAGPAPMNTFATDMSSNPYAHPDMGMMPPNVGVPMMRYASFPMSADEMSRAGSSNGTPGPMTQQDIDNLLAMSRAQAGSHGDLSAFPCTYCDKVYTGKHARSIWRRHLQDKHNIPLSAQPRRTRWDGDVNRPKNAEERRARMLESKRRWARKKRLQEKQAAHGGKSGGSNTPMPDDSDDDCDVDGDDSADADVSNMEMSFSRDTDADDSLSFNQASAQAHIPRRASVKAQEASQWATSPEGQFFASQEELGRSAKRQPLAPSTAYNIAGPSSLQPQYPTQLPSGPYEMASGTNIYSSSPMHRGGIALAPVSQHGPGLPLLSNANASFSSNSSDYSQPNSASFFNDSFAGNMSNSGSDSANTSIDTPATTWPSLPPLDGAPDKAAIARAVEGNGADAPRKQKGDTRDAAIQLLALRSGSNSPTDDRDMSLRRRDAIEDAPWSSTPSRGKAITSEHAALTALSCSTTAEAGRKGGALEDVGLSPSPVSRALAASGANAVRAMPVTTPGPAGRSGDNPFSLDKHKISPYRKLSYSGAPVSPTGSPTHLTFGGAGMGKSLSSSGSTSTAGPHGVKLAPLVSTPIRPSSQGARADAETAGERIKVESLPPLLGSASKKAVGGNGAPVMSTPFSKPMSGLGYSALRRGNVGGAAANAHVASVVSSVRPSPSRHHSDDQFSSPQHLNLTESLGLAPHSISRTSSYASGCYASSLGLTPSVAGMSGGLISATPFHSGLGALSGLGGFTPLSTMKGTGFWPESTRKSGVKGGLLGASVNSPTASASASRSTTTSSSGAGRKRKLSVLGKHTSTIKSRTASPVGGKGDIFDSDYLKKESLPSSDDTFGDDDEEEENYAGIDTPSRPTAKARKLVKGGEERGGVEAVVVVVAVEEEVEFRAAGVVLVMTTSVSESDDSEVLETSVVAGAVVRILARGGLVVLVFPRRRESTSPPLLDPPAKHCNRKTSAASSYTIPLKASTESLRDLAWSTMLCDWYLLSHTSCASTIRNRQRINTINSCNEIKPRAIQRVQQ</sequence>
<dbReference type="AlphaFoldDB" id="R9PDN5"/>
<feature type="compositionally biased region" description="Polar residues" evidence="1">
    <location>
        <begin position="1"/>
        <end position="21"/>
    </location>
</feature>
<feature type="compositionally biased region" description="Acidic residues" evidence="1">
    <location>
        <begin position="303"/>
        <end position="318"/>
    </location>
</feature>
<accession>R9PDN5</accession>
<feature type="region of interest" description="Disordered" evidence="1">
    <location>
        <begin position="1"/>
        <end position="81"/>
    </location>
</feature>
<dbReference type="STRING" id="1305764.R9PDN5"/>
<dbReference type="GeneID" id="24112364"/>
<dbReference type="HOGENOM" id="CLU_302698_0_0_1"/>
<dbReference type="RefSeq" id="XP_012193085.1">
    <property type="nucleotide sequence ID" value="XM_012337695.1"/>
</dbReference>
<feature type="region of interest" description="Disordered" evidence="1">
    <location>
        <begin position="680"/>
        <end position="723"/>
    </location>
</feature>
<name>R9PDN5_PSEHS</name>
<organism evidence="2 3">
    <name type="scientific">Pseudozyma hubeiensis (strain SY62)</name>
    <name type="common">Yeast</name>
    <dbReference type="NCBI Taxonomy" id="1305764"/>
    <lineage>
        <taxon>Eukaryota</taxon>
        <taxon>Fungi</taxon>
        <taxon>Dikarya</taxon>
        <taxon>Basidiomycota</taxon>
        <taxon>Ustilaginomycotina</taxon>
        <taxon>Ustilaginomycetes</taxon>
        <taxon>Ustilaginales</taxon>
        <taxon>Ustilaginaceae</taxon>
        <taxon>Pseudozyma</taxon>
    </lineage>
</organism>
<feature type="region of interest" description="Disordered" evidence="1">
    <location>
        <begin position="242"/>
        <end position="320"/>
    </location>
</feature>
<keyword evidence="3" id="KW-1185">Reference proteome</keyword>
<proteinExistence type="predicted"/>
<feature type="region of interest" description="Disordered" evidence="1">
    <location>
        <begin position="343"/>
        <end position="367"/>
    </location>
</feature>
<evidence type="ECO:0000313" key="2">
    <source>
        <dbReference type="EMBL" id="GAC99498.1"/>
    </source>
</evidence>
<feature type="region of interest" description="Disordered" evidence="1">
    <location>
        <begin position="881"/>
        <end position="986"/>
    </location>
</feature>
<feature type="compositionally biased region" description="Low complexity" evidence="1">
    <location>
        <begin position="901"/>
        <end position="917"/>
    </location>
</feature>
<reference evidence="3" key="1">
    <citation type="journal article" date="2013" name="Genome Announc.">
        <title>Draft genome sequence of the basidiomycetous yeast-like fungus Pseudozyma hubeiensis SY62, which produces an abundant amount of the biosurfactant mannosylerythritol lipids.</title>
        <authorList>
            <person name="Konishi M."/>
            <person name="Hatada Y."/>
            <person name="Horiuchi J."/>
        </authorList>
    </citation>
    <scope>NUCLEOTIDE SEQUENCE [LARGE SCALE GENOMIC DNA]</scope>
    <source>
        <strain evidence="3">SY62</strain>
    </source>
</reference>
<protein>
    <submittedName>
        <fullName evidence="2">Uncharacterized protein</fullName>
    </submittedName>
</protein>
<dbReference type="Proteomes" id="UP000014071">
    <property type="component" value="Unassembled WGS sequence"/>
</dbReference>
<feature type="compositionally biased region" description="Low complexity" evidence="1">
    <location>
        <begin position="42"/>
        <end position="57"/>
    </location>
</feature>
<dbReference type="eggNOG" id="ENOG502S560">
    <property type="taxonomic scope" value="Eukaryota"/>
</dbReference>
<feature type="compositionally biased region" description="Polar residues" evidence="1">
    <location>
        <begin position="481"/>
        <end position="499"/>
    </location>
</feature>
<feature type="compositionally biased region" description="Basic and acidic residues" evidence="1">
    <location>
        <begin position="251"/>
        <end position="275"/>
    </location>
</feature>
<feature type="compositionally biased region" description="Low complexity" evidence="1">
    <location>
        <begin position="681"/>
        <end position="694"/>
    </location>
</feature>
<feature type="compositionally biased region" description="Acidic residues" evidence="1">
    <location>
        <begin position="964"/>
        <end position="974"/>
    </location>
</feature>
<feature type="compositionally biased region" description="Polar residues" evidence="1">
    <location>
        <begin position="929"/>
        <end position="938"/>
    </location>
</feature>
<feature type="region of interest" description="Disordered" evidence="1">
    <location>
        <begin position="481"/>
        <end position="508"/>
    </location>
</feature>
<dbReference type="EMBL" id="DF238831">
    <property type="protein sequence ID" value="GAC99498.1"/>
    <property type="molecule type" value="Genomic_DNA"/>
</dbReference>